<keyword evidence="8" id="KW-1185">Reference proteome</keyword>
<comment type="pathway">
    <text evidence="4 5">Purine metabolism; IMP biosynthesis via de novo pathway; 5-amino-1-(5-phospho-D-ribosyl)imidazole-4-carboxylate from 5-amino-1-(5-phospho-D-ribosyl)imidazole (N5-CAIR route): step 1/2.</text>
</comment>
<evidence type="ECO:0000256" key="1">
    <source>
        <dbReference type="ARBA" id="ARBA00022741"/>
    </source>
</evidence>
<dbReference type="EC" id="6.3.4.18" evidence="4 5"/>
<dbReference type="Gene3D" id="3.40.50.20">
    <property type="match status" value="1"/>
</dbReference>
<dbReference type="GO" id="GO:0006189">
    <property type="term" value="P:'de novo' IMP biosynthetic process"/>
    <property type="evidence" value="ECO:0007669"/>
    <property type="project" value="UniProtKB-UniRule"/>
</dbReference>
<dbReference type="UniPathway" id="UPA00074">
    <property type="reaction ID" value="UER00942"/>
</dbReference>
<dbReference type="Pfam" id="PF22660">
    <property type="entry name" value="RS_preATP-grasp-like"/>
    <property type="match status" value="1"/>
</dbReference>
<comment type="function">
    <text evidence="4">Catalyzes the ATP-dependent conversion of 5-aminoimidazole ribonucleotide (AIR) and HCO(3)(-) to N5-carboxyaminoimidazole ribonucleotide (N5-CAIR).</text>
</comment>
<dbReference type="Gene3D" id="3.30.470.20">
    <property type="entry name" value="ATP-grasp fold, B domain"/>
    <property type="match status" value="1"/>
</dbReference>
<dbReference type="HAMAP" id="MF_01928">
    <property type="entry name" value="PurK"/>
    <property type="match status" value="1"/>
</dbReference>
<gene>
    <name evidence="4 5" type="primary">purK</name>
    <name evidence="7" type="ORF">FB476_1072</name>
</gene>
<keyword evidence="3 4" id="KW-0067">ATP-binding</keyword>
<proteinExistence type="inferred from homology"/>
<dbReference type="InterPro" id="IPR016185">
    <property type="entry name" value="PreATP-grasp_dom_sf"/>
</dbReference>
<dbReference type="NCBIfam" id="NF004680">
    <property type="entry name" value="PRK06019.1-6"/>
    <property type="match status" value="1"/>
</dbReference>
<keyword evidence="4 5" id="KW-0436">Ligase</keyword>
<dbReference type="SUPFAM" id="SSF52440">
    <property type="entry name" value="PreATP-grasp domain"/>
    <property type="match status" value="1"/>
</dbReference>
<dbReference type="InterPro" id="IPR003135">
    <property type="entry name" value="ATP-grasp_carboxylate-amine"/>
</dbReference>
<reference evidence="7 8" key="1">
    <citation type="submission" date="2019-06" db="EMBL/GenBank/DDBJ databases">
        <title>Sequencing the genomes of 1000 actinobacteria strains.</title>
        <authorList>
            <person name="Klenk H.-P."/>
        </authorList>
    </citation>
    <scope>NUCLEOTIDE SEQUENCE [LARGE SCALE GENOMIC DNA]</scope>
    <source>
        <strain evidence="7 8">DSM 12362</strain>
    </source>
</reference>
<dbReference type="GO" id="GO:0046872">
    <property type="term" value="F:metal ion binding"/>
    <property type="evidence" value="ECO:0007669"/>
    <property type="project" value="InterPro"/>
</dbReference>
<dbReference type="AlphaFoldDB" id="A0A543KMA5"/>
<dbReference type="Pfam" id="PF17769">
    <property type="entry name" value="PurK_C"/>
    <property type="match status" value="1"/>
</dbReference>
<dbReference type="GO" id="GO:0005829">
    <property type="term" value="C:cytosol"/>
    <property type="evidence" value="ECO:0007669"/>
    <property type="project" value="TreeGrafter"/>
</dbReference>
<dbReference type="InterPro" id="IPR013815">
    <property type="entry name" value="ATP_grasp_subdomain_1"/>
</dbReference>
<comment type="caution">
    <text evidence="4">Lacks conserved residue(s) required for the propagation of feature annotation.</text>
</comment>
<dbReference type="PANTHER" id="PTHR11609">
    <property type="entry name" value="PURINE BIOSYNTHESIS PROTEIN 6/7, PUR6/7"/>
    <property type="match status" value="1"/>
</dbReference>
<dbReference type="PROSITE" id="PS50975">
    <property type="entry name" value="ATP_GRASP"/>
    <property type="match status" value="1"/>
</dbReference>
<evidence type="ECO:0000313" key="7">
    <source>
        <dbReference type="EMBL" id="TQM96208.1"/>
    </source>
</evidence>
<evidence type="ECO:0000256" key="5">
    <source>
        <dbReference type="RuleBase" id="RU361200"/>
    </source>
</evidence>
<comment type="caution">
    <text evidence="7">The sequence shown here is derived from an EMBL/GenBank/DDBJ whole genome shotgun (WGS) entry which is preliminary data.</text>
</comment>
<dbReference type="SUPFAM" id="SSF51246">
    <property type="entry name" value="Rudiment single hybrid motif"/>
    <property type="match status" value="1"/>
</dbReference>
<dbReference type="SUPFAM" id="SSF56059">
    <property type="entry name" value="Glutathione synthetase ATP-binding domain-like"/>
    <property type="match status" value="1"/>
</dbReference>
<dbReference type="GO" id="GO:0034028">
    <property type="term" value="F:5-(carboxyamino)imidazole ribonucleotide synthase activity"/>
    <property type="evidence" value="ECO:0007669"/>
    <property type="project" value="UniProtKB-UniRule"/>
</dbReference>
<dbReference type="InterPro" id="IPR005875">
    <property type="entry name" value="PurK"/>
</dbReference>
<dbReference type="InterPro" id="IPR011761">
    <property type="entry name" value="ATP-grasp"/>
</dbReference>
<comment type="function">
    <text evidence="5">Catalyzes the ATP-dependent conversion of 5-aminoimidazole ribonucleotide (AIR) and HCO(3)- to N5-carboxyaminoimidazole ribonucleotide (N5-CAIR).</text>
</comment>
<feature type="binding site" evidence="4">
    <location>
        <begin position="197"/>
        <end position="200"/>
    </location>
    <ligand>
        <name>ATP</name>
        <dbReference type="ChEBI" id="CHEBI:30616"/>
    </ligand>
</feature>
<evidence type="ECO:0000256" key="2">
    <source>
        <dbReference type="ARBA" id="ARBA00022755"/>
    </source>
</evidence>
<protein>
    <recommendedName>
        <fullName evidence="4 5">N5-carboxyaminoimidazole ribonucleotide synthase</fullName>
        <shortName evidence="4 5">N5-CAIR synthase</shortName>
        <ecNumber evidence="4 5">6.3.4.18</ecNumber>
    </recommendedName>
    <alternativeName>
        <fullName evidence="4 5">5-(carboxyamino)imidazole ribonucleotide synthetase</fullName>
    </alternativeName>
</protein>
<dbReference type="NCBIfam" id="NF004679">
    <property type="entry name" value="PRK06019.1-5"/>
    <property type="match status" value="1"/>
</dbReference>
<dbReference type="GO" id="GO:0004638">
    <property type="term" value="F:phosphoribosylaminoimidazole carboxylase activity"/>
    <property type="evidence" value="ECO:0007669"/>
    <property type="project" value="InterPro"/>
</dbReference>
<dbReference type="InterPro" id="IPR054350">
    <property type="entry name" value="PurT/PurK_preATP-grasp"/>
</dbReference>
<dbReference type="Proteomes" id="UP000315133">
    <property type="component" value="Unassembled WGS sequence"/>
</dbReference>
<dbReference type="NCBIfam" id="TIGR01161">
    <property type="entry name" value="purK"/>
    <property type="match status" value="1"/>
</dbReference>
<dbReference type="InterPro" id="IPR011054">
    <property type="entry name" value="Rudment_hybrid_motif"/>
</dbReference>
<feature type="binding site" evidence="4">
    <location>
        <position position="157"/>
    </location>
    <ligand>
        <name>ATP</name>
        <dbReference type="ChEBI" id="CHEBI:30616"/>
    </ligand>
</feature>
<evidence type="ECO:0000259" key="6">
    <source>
        <dbReference type="PROSITE" id="PS50975"/>
    </source>
</evidence>
<feature type="domain" description="ATP-grasp" evidence="6">
    <location>
        <begin position="121"/>
        <end position="318"/>
    </location>
</feature>
<comment type="subunit">
    <text evidence="4 5">Homodimer.</text>
</comment>
<keyword evidence="1 4" id="KW-0547">Nucleotide-binding</keyword>
<dbReference type="Pfam" id="PF02222">
    <property type="entry name" value="ATP-grasp"/>
    <property type="match status" value="1"/>
</dbReference>
<feature type="binding site" evidence="4">
    <location>
        <position position="117"/>
    </location>
    <ligand>
        <name>ATP</name>
        <dbReference type="ChEBI" id="CHEBI:30616"/>
    </ligand>
</feature>
<comment type="catalytic activity">
    <reaction evidence="4 5">
        <text>5-amino-1-(5-phospho-beta-D-ribosyl)imidazole + hydrogencarbonate + ATP = 5-carboxyamino-1-(5-phospho-D-ribosyl)imidazole + ADP + phosphate + 2 H(+)</text>
        <dbReference type="Rhea" id="RHEA:19317"/>
        <dbReference type="ChEBI" id="CHEBI:15378"/>
        <dbReference type="ChEBI" id="CHEBI:17544"/>
        <dbReference type="ChEBI" id="CHEBI:30616"/>
        <dbReference type="ChEBI" id="CHEBI:43474"/>
        <dbReference type="ChEBI" id="CHEBI:58730"/>
        <dbReference type="ChEBI" id="CHEBI:137981"/>
        <dbReference type="ChEBI" id="CHEBI:456216"/>
        <dbReference type="EC" id="6.3.4.18"/>
    </reaction>
</comment>
<accession>A0A543KMA5</accession>
<comment type="similarity">
    <text evidence="4 5">Belongs to the PurK/PurT family.</text>
</comment>
<dbReference type="Gene3D" id="3.30.1490.20">
    <property type="entry name" value="ATP-grasp fold, A domain"/>
    <property type="match status" value="1"/>
</dbReference>
<dbReference type="EMBL" id="VFPU01000001">
    <property type="protein sequence ID" value="TQM96208.1"/>
    <property type="molecule type" value="Genomic_DNA"/>
</dbReference>
<evidence type="ECO:0000256" key="4">
    <source>
        <dbReference type="HAMAP-Rule" id="MF_01928"/>
    </source>
</evidence>
<evidence type="ECO:0000256" key="3">
    <source>
        <dbReference type="ARBA" id="ARBA00022840"/>
    </source>
</evidence>
<dbReference type="InterPro" id="IPR040686">
    <property type="entry name" value="PurK_C"/>
</dbReference>
<feature type="binding site" evidence="4">
    <location>
        <position position="205"/>
    </location>
    <ligand>
        <name>ATP</name>
        <dbReference type="ChEBI" id="CHEBI:30616"/>
    </ligand>
</feature>
<dbReference type="GO" id="GO:0005524">
    <property type="term" value="F:ATP binding"/>
    <property type="evidence" value="ECO:0007669"/>
    <property type="project" value="UniProtKB-UniRule"/>
</dbReference>
<dbReference type="PANTHER" id="PTHR11609:SF5">
    <property type="entry name" value="PHOSPHORIBOSYLAMINOIMIDAZOLE CARBOXYLASE"/>
    <property type="match status" value="1"/>
</dbReference>
<sequence length="411" mass="43761">MTSTPQVPAPPRAEGGFPVVGIVGGGQLARMCQPPAVALSITLSVLAESEDASAALVVPHSPVGEHTSLEDVREFARHCDVVTFDHEHVPADVLVALEDEGVALHPSPAALVYAQDKLAMRRRLTEMGIPCPRWAQARTREDVEAFGAEVGWPLVAKTPRGGYDGKGVRVCRGAEELDDWLADVGRPGALADGLLLEEAVDFTRELAALVARSPSGQAAAWPIAHTVQEGGINTEVLAPAPELDAGMAAAATEGALRIAGELGVTGVLAVEMFEVRDPETGATSYLVNELAMRPHNSGHWTIDGSVTSQFEQHLRAVLDLPLGDPSARQPWTVMANVLGGDYADLYPTYRHLMARDPGLKIHLYGKGVRPGRKLGHVTVFGGEEPGDPEALESLRERARHAADYLRGVVTE</sequence>
<organism evidence="7 8">
    <name type="scientific">Ornithinimicrobium humiphilum</name>
    <dbReference type="NCBI Taxonomy" id="125288"/>
    <lineage>
        <taxon>Bacteria</taxon>
        <taxon>Bacillati</taxon>
        <taxon>Actinomycetota</taxon>
        <taxon>Actinomycetes</taxon>
        <taxon>Micrococcales</taxon>
        <taxon>Ornithinimicrobiaceae</taxon>
        <taxon>Ornithinimicrobium</taxon>
    </lineage>
</organism>
<feature type="binding site" evidence="4">
    <location>
        <begin position="288"/>
        <end position="289"/>
    </location>
    <ligand>
        <name>ATP</name>
        <dbReference type="ChEBI" id="CHEBI:30616"/>
    </ligand>
</feature>
<evidence type="ECO:0000313" key="8">
    <source>
        <dbReference type="Proteomes" id="UP000315133"/>
    </source>
</evidence>
<keyword evidence="2 4" id="KW-0658">Purine biosynthesis</keyword>
<name>A0A543KMA5_9MICO</name>